<dbReference type="InterPro" id="IPR003721">
    <property type="entry name" value="Pantoate_ligase"/>
</dbReference>
<dbReference type="GO" id="GO:0015940">
    <property type="term" value="P:pantothenate biosynthetic process"/>
    <property type="evidence" value="ECO:0007669"/>
    <property type="project" value="UniProtKB-UniRule"/>
</dbReference>
<evidence type="ECO:0000256" key="1">
    <source>
        <dbReference type="ARBA" id="ARBA00004990"/>
    </source>
</evidence>
<comment type="caution">
    <text evidence="10">The sequence shown here is derived from an EMBL/GenBank/DDBJ whole genome shotgun (WGS) entry which is preliminary data.</text>
</comment>
<dbReference type="PANTHER" id="PTHR21299:SF1">
    <property type="entry name" value="PANTOATE--BETA-ALANINE LIGASE"/>
    <property type="match status" value="1"/>
</dbReference>
<accession>A0A073JZS3</accession>
<feature type="binding site" evidence="9">
    <location>
        <begin position="184"/>
        <end position="187"/>
    </location>
    <ligand>
        <name>ATP</name>
        <dbReference type="ChEBI" id="CHEBI:30616"/>
    </ligand>
</feature>
<dbReference type="Gene3D" id="3.40.50.620">
    <property type="entry name" value="HUPs"/>
    <property type="match status" value="1"/>
</dbReference>
<dbReference type="GO" id="GO:0004592">
    <property type="term" value="F:pantoate-beta-alanine ligase activity"/>
    <property type="evidence" value="ECO:0007669"/>
    <property type="project" value="UniProtKB-UniRule"/>
</dbReference>
<comment type="subcellular location">
    <subcellularLocation>
        <location evidence="9">Cytoplasm</location>
    </subcellularLocation>
</comment>
<keyword evidence="5 9" id="KW-0566">Pantothenate biosynthesis</keyword>
<evidence type="ECO:0000256" key="8">
    <source>
        <dbReference type="ARBA" id="ARBA00048258"/>
    </source>
</evidence>
<keyword evidence="3 9" id="KW-0963">Cytoplasm</keyword>
<dbReference type="NCBIfam" id="TIGR00125">
    <property type="entry name" value="cyt_tran_rel"/>
    <property type="match status" value="1"/>
</dbReference>
<proteinExistence type="inferred from homology"/>
<keyword evidence="4 9" id="KW-0436">Ligase</keyword>
<dbReference type="SUPFAM" id="SSF52374">
    <property type="entry name" value="Nucleotidylyl transferase"/>
    <property type="match status" value="1"/>
</dbReference>
<feature type="active site" description="Proton donor" evidence="9">
    <location>
        <position position="37"/>
    </location>
</feature>
<organism evidence="10 11">
    <name type="scientific">Bacillus manliponensis</name>
    <dbReference type="NCBI Taxonomy" id="574376"/>
    <lineage>
        <taxon>Bacteria</taxon>
        <taxon>Bacillati</taxon>
        <taxon>Bacillota</taxon>
        <taxon>Bacilli</taxon>
        <taxon>Bacillales</taxon>
        <taxon>Bacillaceae</taxon>
        <taxon>Bacillus</taxon>
        <taxon>Bacillus cereus group</taxon>
    </lineage>
</organism>
<comment type="catalytic activity">
    <reaction evidence="8 9">
        <text>(R)-pantoate + beta-alanine + ATP = (R)-pantothenate + AMP + diphosphate + H(+)</text>
        <dbReference type="Rhea" id="RHEA:10912"/>
        <dbReference type="ChEBI" id="CHEBI:15378"/>
        <dbReference type="ChEBI" id="CHEBI:15980"/>
        <dbReference type="ChEBI" id="CHEBI:29032"/>
        <dbReference type="ChEBI" id="CHEBI:30616"/>
        <dbReference type="ChEBI" id="CHEBI:33019"/>
        <dbReference type="ChEBI" id="CHEBI:57966"/>
        <dbReference type="ChEBI" id="CHEBI:456215"/>
        <dbReference type="EC" id="6.3.2.1"/>
    </reaction>
</comment>
<dbReference type="InterPro" id="IPR042176">
    <property type="entry name" value="Pantoate_ligase_C"/>
</dbReference>
<comment type="function">
    <text evidence="9">Catalyzes the condensation of pantoate with beta-alanine in an ATP-dependent reaction via a pantoyl-adenylate intermediate.</text>
</comment>
<keyword evidence="7 9" id="KW-0067">ATP-binding</keyword>
<evidence type="ECO:0000256" key="7">
    <source>
        <dbReference type="ARBA" id="ARBA00022840"/>
    </source>
</evidence>
<dbReference type="RefSeq" id="WP_034636727.1">
    <property type="nucleotide sequence ID" value="NZ_CBCSJC010000004.1"/>
</dbReference>
<evidence type="ECO:0000313" key="10">
    <source>
        <dbReference type="EMBL" id="KEK20559.1"/>
    </source>
</evidence>
<dbReference type="STRING" id="574376.BAMA_14170"/>
<evidence type="ECO:0000256" key="6">
    <source>
        <dbReference type="ARBA" id="ARBA00022741"/>
    </source>
</evidence>
<sequence length="282" mass="32291">MQMIRTVQEMQQITIELRSKGQQIGFVPTMGYLHEGHATLLRQARKENDIVILSVFVNPLQFGPNEDFDRYPRDIERDERIAKEAGVDYIFYPSADEMYPKERTTTLEVVKRTDVLCGEKRPGHFAGVATVLLKLFNITMPNRAYFGMKDAQQVAVIEGFVTDFNVPVTIVSVETVREEDGLARSSRNVYLSEKEREEAPHLYKSLCLAKEKIEQGQKSPEQITTFIKEYIEANTNGTVDYADIYAYPDLTKIEHIEGRIIIAIAVKFEKARLIDNITFTVE</sequence>
<keyword evidence="11" id="KW-1185">Reference proteome</keyword>
<comment type="subunit">
    <text evidence="9">Homodimer.</text>
</comment>
<feature type="binding site" evidence="9">
    <location>
        <position position="61"/>
    </location>
    <ligand>
        <name>beta-alanine</name>
        <dbReference type="ChEBI" id="CHEBI:57966"/>
    </ligand>
</feature>
<dbReference type="InterPro" id="IPR004821">
    <property type="entry name" value="Cyt_trans-like"/>
</dbReference>
<dbReference type="OrthoDB" id="9773087at2"/>
<feature type="binding site" evidence="9">
    <location>
        <begin position="147"/>
        <end position="150"/>
    </location>
    <ligand>
        <name>ATP</name>
        <dbReference type="ChEBI" id="CHEBI:30616"/>
    </ligand>
</feature>
<dbReference type="FunFam" id="3.40.50.620:FF:000013">
    <property type="entry name" value="Pantothenate synthetase"/>
    <property type="match status" value="1"/>
</dbReference>
<dbReference type="Gene3D" id="3.30.1300.10">
    <property type="entry name" value="Pantoate-beta-alanine ligase, C-terminal domain"/>
    <property type="match status" value="1"/>
</dbReference>
<dbReference type="GO" id="GO:0005524">
    <property type="term" value="F:ATP binding"/>
    <property type="evidence" value="ECO:0007669"/>
    <property type="project" value="UniProtKB-KW"/>
</dbReference>
<dbReference type="Pfam" id="PF02569">
    <property type="entry name" value="Pantoate_ligase"/>
    <property type="match status" value="1"/>
</dbReference>
<feature type="binding site" evidence="9">
    <location>
        <position position="61"/>
    </location>
    <ligand>
        <name>(R)-pantoate</name>
        <dbReference type="ChEBI" id="CHEBI:15980"/>
    </ligand>
</feature>
<dbReference type="AlphaFoldDB" id="A0A073JZS3"/>
<evidence type="ECO:0000313" key="11">
    <source>
        <dbReference type="Proteomes" id="UP000027822"/>
    </source>
</evidence>
<evidence type="ECO:0000256" key="9">
    <source>
        <dbReference type="HAMAP-Rule" id="MF_00158"/>
    </source>
</evidence>
<comment type="similarity">
    <text evidence="2 9">Belongs to the pantothenate synthetase family.</text>
</comment>
<dbReference type="InterPro" id="IPR014729">
    <property type="entry name" value="Rossmann-like_a/b/a_fold"/>
</dbReference>
<dbReference type="NCBIfam" id="TIGR00018">
    <property type="entry name" value="panC"/>
    <property type="match status" value="1"/>
</dbReference>
<dbReference type="PANTHER" id="PTHR21299">
    <property type="entry name" value="CYTIDYLATE KINASE/PANTOATE-BETA-ALANINE LIGASE"/>
    <property type="match status" value="1"/>
</dbReference>
<dbReference type="GO" id="GO:0005829">
    <property type="term" value="C:cytosol"/>
    <property type="evidence" value="ECO:0007669"/>
    <property type="project" value="TreeGrafter"/>
</dbReference>
<evidence type="ECO:0000256" key="4">
    <source>
        <dbReference type="ARBA" id="ARBA00022598"/>
    </source>
</evidence>
<evidence type="ECO:0000256" key="3">
    <source>
        <dbReference type="ARBA" id="ARBA00022490"/>
    </source>
</evidence>
<reference evidence="10 11" key="1">
    <citation type="submission" date="2014-06" db="EMBL/GenBank/DDBJ databases">
        <title>Draft genome sequence of Bacillus manliponensis JCM 15802 (MCCC 1A00708).</title>
        <authorList>
            <person name="Lai Q."/>
            <person name="Liu Y."/>
            <person name="Shao Z."/>
        </authorList>
    </citation>
    <scope>NUCLEOTIDE SEQUENCE [LARGE SCALE GENOMIC DNA]</scope>
    <source>
        <strain evidence="10 11">JCM 15802</strain>
    </source>
</reference>
<dbReference type="EC" id="6.3.2.1" evidence="9"/>
<dbReference type="Proteomes" id="UP000027822">
    <property type="component" value="Unassembled WGS sequence"/>
</dbReference>
<dbReference type="UniPathway" id="UPA00028">
    <property type="reaction ID" value="UER00005"/>
</dbReference>
<comment type="miscellaneous">
    <text evidence="9">The reaction proceeds by a bi uni uni bi ping pong mechanism.</text>
</comment>
<evidence type="ECO:0000256" key="2">
    <source>
        <dbReference type="ARBA" id="ARBA00009256"/>
    </source>
</evidence>
<feature type="binding site" evidence="9">
    <location>
        <begin position="30"/>
        <end position="37"/>
    </location>
    <ligand>
        <name>ATP</name>
        <dbReference type="ChEBI" id="CHEBI:30616"/>
    </ligand>
</feature>
<feature type="binding site" evidence="9">
    <location>
        <position position="176"/>
    </location>
    <ligand>
        <name>ATP</name>
        <dbReference type="ChEBI" id="CHEBI:30616"/>
    </ligand>
</feature>
<gene>
    <name evidence="9" type="primary">panC</name>
    <name evidence="10" type="ORF">BAMA_14170</name>
</gene>
<dbReference type="EMBL" id="JOTN01000003">
    <property type="protein sequence ID" value="KEK20559.1"/>
    <property type="molecule type" value="Genomic_DNA"/>
</dbReference>
<evidence type="ECO:0000256" key="5">
    <source>
        <dbReference type="ARBA" id="ARBA00022655"/>
    </source>
</evidence>
<comment type="pathway">
    <text evidence="1 9">Cofactor biosynthesis; (R)-pantothenate biosynthesis; (R)-pantothenate from (R)-pantoate and beta-alanine: step 1/1.</text>
</comment>
<dbReference type="eggNOG" id="COG0414">
    <property type="taxonomic scope" value="Bacteria"/>
</dbReference>
<dbReference type="CDD" id="cd00560">
    <property type="entry name" value="PanC"/>
    <property type="match status" value="1"/>
</dbReference>
<dbReference type="HAMAP" id="MF_00158">
    <property type="entry name" value="PanC"/>
    <property type="match status" value="1"/>
</dbReference>
<name>A0A073JZS3_9BACI</name>
<dbReference type="FunFam" id="3.30.1300.10:FF:000001">
    <property type="entry name" value="Pantothenate synthetase"/>
    <property type="match status" value="1"/>
</dbReference>
<keyword evidence="6 9" id="KW-0547">Nucleotide-binding</keyword>
<protein>
    <recommendedName>
        <fullName evidence="9">Pantothenate synthetase</fullName>
        <shortName evidence="9">PS</shortName>
        <ecNumber evidence="9">6.3.2.1</ecNumber>
    </recommendedName>
    <alternativeName>
        <fullName evidence="9">Pantoate--beta-alanine ligase</fullName>
    </alternativeName>
    <alternativeName>
        <fullName evidence="9">Pantoate-activating enzyme</fullName>
    </alternativeName>
</protein>
<feature type="binding site" evidence="9">
    <location>
        <position position="153"/>
    </location>
    <ligand>
        <name>(R)-pantoate</name>
        <dbReference type="ChEBI" id="CHEBI:15980"/>
    </ligand>
</feature>